<feature type="domain" description="Core-binding (CB)" evidence="6">
    <location>
        <begin position="114"/>
        <end position="199"/>
    </location>
</feature>
<dbReference type="InterPro" id="IPR011010">
    <property type="entry name" value="DNA_brk_join_enz"/>
</dbReference>
<dbReference type="InterPro" id="IPR013762">
    <property type="entry name" value="Integrase-like_cat_sf"/>
</dbReference>
<dbReference type="SUPFAM" id="SSF56349">
    <property type="entry name" value="DNA breaking-rejoining enzymes"/>
    <property type="match status" value="1"/>
</dbReference>
<sequence>MYDQLFKVPAVVARYRAGPYAESREQFLKKARADGYSPLTLERMAWALLVVAEIVRDAGGSITSKRLRGALLRQVKSKRQGHSPSQNTIKLILQSGEPWLRSMGALAAKPERPQRFATELFAYKEYMCVERGLSPATITSCDEAIRWFCSSLPPQVRSLGAVTISHVDAFLKTQACRGWSRRSLRSLGGRLRSFFRYAACRGWCRSHLAPSIELPHLYALEDVPRAPSIEQIGRLLEDTASSHDPVNIRDHAILSLLINYGLRRGEVARLTLDDLDWAAEMIHITRPKMRRTQRYPMSVPVGEAILRYLRRARPRSPHRALFLTIQAPIRPLSGPSITYAVRTLLTKQGVELTWRGAHCLRHACAGQLLDAGFTLKQIADHLGHRSMDTTRIYTKIDLRGLRQVAEFDLGALL</sequence>
<dbReference type="InterPro" id="IPR010998">
    <property type="entry name" value="Integrase_recombinase_N"/>
</dbReference>
<dbReference type="PROSITE" id="PS51900">
    <property type="entry name" value="CB"/>
    <property type="match status" value="1"/>
</dbReference>
<dbReference type="EMBL" id="JAJISD010000023">
    <property type="protein sequence ID" value="MCC8432986.1"/>
    <property type="molecule type" value="Genomic_DNA"/>
</dbReference>
<organism evidence="7 8">
    <name type="scientific">Reyranella aquatilis</name>
    <dbReference type="NCBI Taxonomy" id="2035356"/>
    <lineage>
        <taxon>Bacteria</taxon>
        <taxon>Pseudomonadati</taxon>
        <taxon>Pseudomonadota</taxon>
        <taxon>Alphaproteobacteria</taxon>
        <taxon>Hyphomicrobiales</taxon>
        <taxon>Reyranellaceae</taxon>
        <taxon>Reyranella</taxon>
    </lineage>
</organism>
<keyword evidence="3" id="KW-0233">DNA recombination</keyword>
<dbReference type="InterPro" id="IPR050090">
    <property type="entry name" value="Tyrosine_recombinase_XerCD"/>
</dbReference>
<dbReference type="Proteomes" id="UP001198862">
    <property type="component" value="Unassembled WGS sequence"/>
</dbReference>
<comment type="caution">
    <text evidence="7">The sequence shown here is derived from an EMBL/GenBank/DDBJ whole genome shotgun (WGS) entry which is preliminary data.</text>
</comment>
<dbReference type="Gene3D" id="1.10.443.10">
    <property type="entry name" value="Intergrase catalytic core"/>
    <property type="match status" value="1"/>
</dbReference>
<dbReference type="InterPro" id="IPR004107">
    <property type="entry name" value="Integrase_SAM-like_N"/>
</dbReference>
<accession>A0ABS8L3R2</accession>
<evidence type="ECO:0000256" key="3">
    <source>
        <dbReference type="ARBA" id="ARBA00023172"/>
    </source>
</evidence>
<dbReference type="InterPro" id="IPR002104">
    <property type="entry name" value="Integrase_catalytic"/>
</dbReference>
<dbReference type="Pfam" id="PF02899">
    <property type="entry name" value="Phage_int_SAM_1"/>
    <property type="match status" value="1"/>
</dbReference>
<dbReference type="Pfam" id="PF00589">
    <property type="entry name" value="Phage_integrase"/>
    <property type="match status" value="1"/>
</dbReference>
<evidence type="ECO:0000259" key="5">
    <source>
        <dbReference type="PROSITE" id="PS51898"/>
    </source>
</evidence>
<feature type="domain" description="Tyr recombinase" evidence="5">
    <location>
        <begin position="222"/>
        <end position="406"/>
    </location>
</feature>
<evidence type="ECO:0000256" key="4">
    <source>
        <dbReference type="PROSITE-ProRule" id="PRU01248"/>
    </source>
</evidence>
<dbReference type="PANTHER" id="PTHR30349">
    <property type="entry name" value="PHAGE INTEGRASE-RELATED"/>
    <property type="match status" value="1"/>
</dbReference>
<dbReference type="Gene3D" id="1.10.150.130">
    <property type="match status" value="1"/>
</dbReference>
<dbReference type="RefSeq" id="WP_230554356.1">
    <property type="nucleotide sequence ID" value="NZ_JAJISD010000023.1"/>
</dbReference>
<proteinExistence type="predicted"/>
<evidence type="ECO:0000313" key="7">
    <source>
        <dbReference type="EMBL" id="MCC8432986.1"/>
    </source>
</evidence>
<keyword evidence="1" id="KW-0229">DNA integration</keyword>
<dbReference type="PANTHER" id="PTHR30349:SF90">
    <property type="entry name" value="TYROSINE RECOMBINASE XERD"/>
    <property type="match status" value="1"/>
</dbReference>
<evidence type="ECO:0000313" key="8">
    <source>
        <dbReference type="Proteomes" id="UP001198862"/>
    </source>
</evidence>
<keyword evidence="2 4" id="KW-0238">DNA-binding</keyword>
<gene>
    <name evidence="7" type="ORF">LJ725_28795</name>
</gene>
<name>A0ABS8L3R2_9HYPH</name>
<dbReference type="InterPro" id="IPR044068">
    <property type="entry name" value="CB"/>
</dbReference>
<evidence type="ECO:0000256" key="1">
    <source>
        <dbReference type="ARBA" id="ARBA00022908"/>
    </source>
</evidence>
<dbReference type="PROSITE" id="PS51898">
    <property type="entry name" value="TYR_RECOMBINASE"/>
    <property type="match status" value="1"/>
</dbReference>
<evidence type="ECO:0000256" key="2">
    <source>
        <dbReference type="ARBA" id="ARBA00023125"/>
    </source>
</evidence>
<evidence type="ECO:0000259" key="6">
    <source>
        <dbReference type="PROSITE" id="PS51900"/>
    </source>
</evidence>
<keyword evidence="8" id="KW-1185">Reference proteome</keyword>
<protein>
    <submittedName>
        <fullName evidence="7">Site-specific integrase</fullName>
    </submittedName>
</protein>
<reference evidence="7 8" key="1">
    <citation type="submission" date="2021-11" db="EMBL/GenBank/DDBJ databases">
        <authorList>
            <person name="Lee D.-H."/>
            <person name="Kim S.-B."/>
        </authorList>
    </citation>
    <scope>NUCLEOTIDE SEQUENCE [LARGE SCALE GENOMIC DNA]</scope>
    <source>
        <strain evidence="7 8">KCTC 52223</strain>
    </source>
</reference>